<feature type="region of interest" description="Disordered" evidence="1">
    <location>
        <begin position="1"/>
        <end position="56"/>
    </location>
</feature>
<accession>A0A8R1U5D6</accession>
<feature type="compositionally biased region" description="Basic and acidic residues" evidence="1">
    <location>
        <begin position="98"/>
        <end position="120"/>
    </location>
</feature>
<dbReference type="EnsemblMetazoa" id="PPA04012.1">
    <property type="protein sequence ID" value="PPA04012.1"/>
    <property type="gene ID" value="WBGene00093566"/>
</dbReference>
<dbReference type="AlphaFoldDB" id="A0A2A6CCZ9"/>
<reference evidence="3" key="1">
    <citation type="journal article" date="2008" name="Nat. Genet.">
        <title>The Pristionchus pacificus genome provides a unique perspective on nematode lifestyle and parasitism.</title>
        <authorList>
            <person name="Dieterich C."/>
            <person name="Clifton S.W."/>
            <person name="Schuster L.N."/>
            <person name="Chinwalla A."/>
            <person name="Delehaunty K."/>
            <person name="Dinkelacker I."/>
            <person name="Fulton L."/>
            <person name="Fulton R."/>
            <person name="Godfrey J."/>
            <person name="Minx P."/>
            <person name="Mitreva M."/>
            <person name="Roeseler W."/>
            <person name="Tian H."/>
            <person name="Witte H."/>
            <person name="Yang S.P."/>
            <person name="Wilson R.K."/>
            <person name="Sommer R.J."/>
        </authorList>
    </citation>
    <scope>NUCLEOTIDE SEQUENCE [LARGE SCALE GENOMIC DNA]</scope>
    <source>
        <strain evidence="3">PS312</strain>
    </source>
</reference>
<keyword evidence="3" id="KW-1185">Reference proteome</keyword>
<dbReference type="Proteomes" id="UP000005239">
    <property type="component" value="Unassembled WGS sequence"/>
</dbReference>
<reference evidence="2" key="2">
    <citation type="submission" date="2022-06" db="UniProtKB">
        <authorList>
            <consortium name="EnsemblMetazoa"/>
        </authorList>
    </citation>
    <scope>IDENTIFICATION</scope>
    <source>
        <strain evidence="2">PS312</strain>
    </source>
</reference>
<feature type="compositionally biased region" description="Basic and acidic residues" evidence="1">
    <location>
        <begin position="1"/>
        <end position="21"/>
    </location>
</feature>
<feature type="region of interest" description="Disordered" evidence="1">
    <location>
        <begin position="178"/>
        <end position="283"/>
    </location>
</feature>
<feature type="compositionally biased region" description="Polar residues" evidence="1">
    <location>
        <begin position="272"/>
        <end position="283"/>
    </location>
</feature>
<gene>
    <name evidence="2" type="primary">WBGene00093566</name>
</gene>
<evidence type="ECO:0000313" key="3">
    <source>
        <dbReference type="Proteomes" id="UP000005239"/>
    </source>
</evidence>
<feature type="compositionally biased region" description="Basic and acidic residues" evidence="1">
    <location>
        <begin position="259"/>
        <end position="271"/>
    </location>
</feature>
<sequence>MIYERNKPRWRTNPECERHDSIGSISETRTRRPPIECDERAEEAVESPPLERSLSQMEVSSFESLRSDESFWFEGEERLSVEGEHGEDEVAKSFWYEGEERPPVEGENKESEGTKDDANDVQHPTDVGNEETIVQKEGEQYGHDTDDVIGAAIMWCCCYNRNVVAPASAFYNIPPRRTAAASAAPPVLPDPEDMQEPREEEVPAPQQQQPSVAVETFEQASLPAIAPALGSLPPSESSDATVEEESAPAGEKGPPVERGTNDEADGPKEESTYSTASTDKITD</sequence>
<feature type="compositionally biased region" description="Low complexity" evidence="1">
    <location>
        <begin position="203"/>
        <end position="215"/>
    </location>
</feature>
<evidence type="ECO:0000256" key="1">
    <source>
        <dbReference type="SAM" id="MobiDB-lite"/>
    </source>
</evidence>
<proteinExistence type="predicted"/>
<evidence type="ECO:0000313" key="2">
    <source>
        <dbReference type="EnsemblMetazoa" id="PPA04012.1"/>
    </source>
</evidence>
<feature type="compositionally biased region" description="Basic and acidic residues" evidence="1">
    <location>
        <begin position="80"/>
        <end position="91"/>
    </location>
</feature>
<name>A0A2A6CCZ9_PRIPA</name>
<accession>A0A2A6CCZ9</accession>
<feature type="region of interest" description="Disordered" evidence="1">
    <location>
        <begin position="80"/>
        <end position="141"/>
    </location>
</feature>
<protein>
    <submittedName>
        <fullName evidence="2">Uncharacterized protein</fullName>
    </submittedName>
</protein>
<organism evidence="2 3">
    <name type="scientific">Pristionchus pacificus</name>
    <name type="common">Parasitic nematode worm</name>
    <dbReference type="NCBI Taxonomy" id="54126"/>
    <lineage>
        <taxon>Eukaryota</taxon>
        <taxon>Metazoa</taxon>
        <taxon>Ecdysozoa</taxon>
        <taxon>Nematoda</taxon>
        <taxon>Chromadorea</taxon>
        <taxon>Rhabditida</taxon>
        <taxon>Rhabditina</taxon>
        <taxon>Diplogasteromorpha</taxon>
        <taxon>Diplogasteroidea</taxon>
        <taxon>Neodiplogasteridae</taxon>
        <taxon>Pristionchus</taxon>
    </lineage>
</organism>
<feature type="compositionally biased region" description="Basic and acidic residues" evidence="1">
    <location>
        <begin position="28"/>
        <end position="38"/>
    </location>
</feature>